<dbReference type="GO" id="GO:0006014">
    <property type="term" value="P:D-ribose metabolic process"/>
    <property type="evidence" value="ECO:0007669"/>
    <property type="project" value="TreeGrafter"/>
</dbReference>
<dbReference type="InterPro" id="IPR004788">
    <property type="entry name" value="Ribose5P_isomerase_type_A"/>
</dbReference>
<keyword evidence="1 3" id="KW-0413">Isomerase</keyword>
<organism evidence="3 4">
    <name type="scientific">Companilactobacillus crustorum JCM 15951</name>
    <dbReference type="NCBI Taxonomy" id="1423737"/>
    <lineage>
        <taxon>Bacteria</taxon>
        <taxon>Bacillati</taxon>
        <taxon>Bacillota</taxon>
        <taxon>Bacilli</taxon>
        <taxon>Lactobacillales</taxon>
        <taxon>Lactobacillaceae</taxon>
        <taxon>Companilactobacillus</taxon>
    </lineage>
</organism>
<comment type="caution">
    <text evidence="3">The sequence shown here is derived from an EMBL/GenBank/DDBJ whole genome shotgun (WGS) entry which is preliminary data.</text>
</comment>
<proteinExistence type="predicted"/>
<dbReference type="SUPFAM" id="SSF100950">
    <property type="entry name" value="NagB/RpiA/CoA transferase-like"/>
    <property type="match status" value="1"/>
</dbReference>
<evidence type="ECO:0000256" key="2">
    <source>
        <dbReference type="NCBIfam" id="TIGR00021"/>
    </source>
</evidence>
<dbReference type="Pfam" id="PF06026">
    <property type="entry name" value="Rib_5-P_isom_A"/>
    <property type="match status" value="1"/>
</dbReference>
<dbReference type="GO" id="GO:0005829">
    <property type="term" value="C:cytosol"/>
    <property type="evidence" value="ECO:0007669"/>
    <property type="project" value="TreeGrafter"/>
</dbReference>
<dbReference type="Gene3D" id="3.40.50.1360">
    <property type="match status" value="1"/>
</dbReference>
<gene>
    <name evidence="3" type="ORF">FD26_GL001760</name>
</gene>
<dbReference type="GO" id="GO:0004751">
    <property type="term" value="F:ribose-5-phosphate isomerase activity"/>
    <property type="evidence" value="ECO:0007669"/>
    <property type="project" value="UniProtKB-UniRule"/>
</dbReference>
<evidence type="ECO:0000313" key="4">
    <source>
        <dbReference type="Proteomes" id="UP000050964"/>
    </source>
</evidence>
<dbReference type="SUPFAM" id="SSF75445">
    <property type="entry name" value="D-ribose-5-phosphate isomerase (RpiA), lid domain"/>
    <property type="match status" value="1"/>
</dbReference>
<accession>A0A837RG83</accession>
<dbReference type="Gene3D" id="3.30.70.260">
    <property type="match status" value="1"/>
</dbReference>
<evidence type="ECO:0000313" key="3">
    <source>
        <dbReference type="EMBL" id="KRK41112.1"/>
    </source>
</evidence>
<dbReference type="Proteomes" id="UP000050964">
    <property type="component" value="Unassembled WGS sequence"/>
</dbReference>
<dbReference type="NCBIfam" id="TIGR00021">
    <property type="entry name" value="rpiA"/>
    <property type="match status" value="1"/>
</dbReference>
<dbReference type="EMBL" id="AZDB01000056">
    <property type="protein sequence ID" value="KRK41112.1"/>
    <property type="molecule type" value="Genomic_DNA"/>
</dbReference>
<dbReference type="PANTHER" id="PTHR11934:SF0">
    <property type="entry name" value="RIBOSE-5-PHOSPHATE ISOMERASE"/>
    <property type="match status" value="1"/>
</dbReference>
<protein>
    <recommendedName>
        <fullName evidence="2">Ribose 5-phosphate isomerase A</fullName>
        <ecNumber evidence="2">5.3.1.6</ecNumber>
    </recommendedName>
</protein>
<dbReference type="GO" id="GO:0009052">
    <property type="term" value="P:pentose-phosphate shunt, non-oxidative branch"/>
    <property type="evidence" value="ECO:0007669"/>
    <property type="project" value="InterPro"/>
</dbReference>
<sequence length="223" mass="24783">MIEKEIKMEKLIASALEMIKPGMTVSFGGGRTVGRLIKALKVSDLEIASPSEMTQNLCRELHIKVISLDQVTKFDLAFDGCDSIDQNLNALKSNGGIHTLEKLYANKAERYIIMAPEERFTENLNSDVQLSLEVLDLAIPAVAEEVKKLGGHPEIRQSSDMAGMVRTVNGNGLVDCYFDDWSKIEEIEMNLSRMTGVLGTSYFKNIVTDVLLSTDNEVKHICR</sequence>
<dbReference type="AlphaFoldDB" id="A0A837RG83"/>
<dbReference type="InterPro" id="IPR037171">
    <property type="entry name" value="NagB/RpiA_transferase-like"/>
</dbReference>
<dbReference type="PANTHER" id="PTHR11934">
    <property type="entry name" value="RIBOSE-5-PHOSPHATE ISOMERASE"/>
    <property type="match status" value="1"/>
</dbReference>
<name>A0A837RG83_9LACO</name>
<reference evidence="3 4" key="1">
    <citation type="journal article" date="2015" name="Genome Announc.">
        <title>Expanding the biotechnology potential of lactobacilli through comparative genomics of 213 strains and associated genera.</title>
        <authorList>
            <person name="Sun Z."/>
            <person name="Harris H.M."/>
            <person name="McCann A."/>
            <person name="Guo C."/>
            <person name="Argimon S."/>
            <person name="Zhang W."/>
            <person name="Yang X."/>
            <person name="Jeffery I.B."/>
            <person name="Cooney J.C."/>
            <person name="Kagawa T.F."/>
            <person name="Liu W."/>
            <person name="Song Y."/>
            <person name="Salvetti E."/>
            <person name="Wrobel A."/>
            <person name="Rasinkangas P."/>
            <person name="Parkhill J."/>
            <person name="Rea M.C."/>
            <person name="O'Sullivan O."/>
            <person name="Ritari J."/>
            <person name="Douillard F.P."/>
            <person name="Paul Ross R."/>
            <person name="Yang R."/>
            <person name="Briner A.E."/>
            <person name="Felis G.E."/>
            <person name="de Vos W.M."/>
            <person name="Barrangou R."/>
            <person name="Klaenhammer T.R."/>
            <person name="Caufield P.W."/>
            <person name="Cui Y."/>
            <person name="Zhang H."/>
            <person name="O'Toole P.W."/>
        </authorList>
    </citation>
    <scope>NUCLEOTIDE SEQUENCE [LARGE SCALE GENOMIC DNA]</scope>
    <source>
        <strain evidence="3 4">JCM 15951</strain>
    </source>
</reference>
<dbReference type="EC" id="5.3.1.6" evidence="2"/>
<evidence type="ECO:0000256" key="1">
    <source>
        <dbReference type="ARBA" id="ARBA00023235"/>
    </source>
</evidence>